<dbReference type="InterPro" id="IPR003343">
    <property type="entry name" value="Big_2"/>
</dbReference>
<protein>
    <recommendedName>
        <fullName evidence="4">BIG2 domain-containing protein</fullName>
    </recommendedName>
</protein>
<proteinExistence type="predicted"/>
<dbReference type="AlphaFoldDB" id="A0A8G1A506"/>
<dbReference type="InterPro" id="IPR006626">
    <property type="entry name" value="PbH1"/>
</dbReference>
<gene>
    <name evidence="5" type="ORF">E2N92_12555</name>
</gene>
<dbReference type="InterPro" id="IPR051550">
    <property type="entry name" value="SCF-Subunits/Alg-Epimerases"/>
</dbReference>
<organism evidence="5 6">
    <name type="scientific">Methanofollis formosanus</name>
    <dbReference type="NCBI Taxonomy" id="299308"/>
    <lineage>
        <taxon>Archaea</taxon>
        <taxon>Methanobacteriati</taxon>
        <taxon>Methanobacteriota</taxon>
        <taxon>Stenosarchaea group</taxon>
        <taxon>Methanomicrobia</taxon>
        <taxon>Methanomicrobiales</taxon>
        <taxon>Methanomicrobiaceae</taxon>
        <taxon>Methanofollis</taxon>
    </lineage>
</organism>
<evidence type="ECO:0000256" key="3">
    <source>
        <dbReference type="ARBA" id="ARBA00022786"/>
    </source>
</evidence>
<evidence type="ECO:0000259" key="4">
    <source>
        <dbReference type="SMART" id="SM00635"/>
    </source>
</evidence>
<accession>A0A8G1A506</accession>
<dbReference type="KEGG" id="mfk:E2N92_12555"/>
<dbReference type="SMART" id="SM00635">
    <property type="entry name" value="BID_2"/>
    <property type="match status" value="1"/>
</dbReference>
<dbReference type="EMBL" id="CP037968">
    <property type="protein sequence ID" value="QYZ80202.1"/>
    <property type="molecule type" value="Genomic_DNA"/>
</dbReference>
<feature type="domain" description="BIG2" evidence="4">
    <location>
        <begin position="576"/>
        <end position="656"/>
    </location>
</feature>
<dbReference type="InterPro" id="IPR008964">
    <property type="entry name" value="Invasin/intimin_cell_adhesion"/>
</dbReference>
<dbReference type="InterPro" id="IPR011050">
    <property type="entry name" value="Pectin_lyase_fold/virulence"/>
</dbReference>
<reference evidence="5" key="2">
    <citation type="submission" date="2019-03" db="EMBL/GenBank/DDBJ databases">
        <authorList>
            <person name="Chen S.-C."/>
            <person name="Wu S.-Y."/>
            <person name="Lai M.-C."/>
        </authorList>
    </citation>
    <scope>NUCLEOTIDE SEQUENCE</scope>
    <source>
        <strain evidence="5">ML15</strain>
    </source>
</reference>
<dbReference type="Gene3D" id="2.60.40.1080">
    <property type="match status" value="1"/>
</dbReference>
<dbReference type="InterPro" id="IPR007742">
    <property type="entry name" value="NosD_dom"/>
</dbReference>
<dbReference type="PANTHER" id="PTHR22990">
    <property type="entry name" value="F-BOX ONLY PROTEIN"/>
    <property type="match status" value="1"/>
</dbReference>
<dbReference type="SUPFAM" id="SSF49373">
    <property type="entry name" value="Invasin/intimin cell-adhesion fragments"/>
    <property type="match status" value="1"/>
</dbReference>
<evidence type="ECO:0000313" key="6">
    <source>
        <dbReference type="Proteomes" id="UP000826709"/>
    </source>
</evidence>
<evidence type="ECO:0000313" key="5">
    <source>
        <dbReference type="EMBL" id="QYZ80202.1"/>
    </source>
</evidence>
<dbReference type="SMART" id="SM00710">
    <property type="entry name" value="PbH1"/>
    <property type="match status" value="8"/>
</dbReference>
<dbReference type="InterPro" id="IPR012334">
    <property type="entry name" value="Pectin_lyas_fold"/>
</dbReference>
<reference evidence="5" key="1">
    <citation type="journal article" date="2005" name="Int. J. Syst. Evol. Microbiol.">
        <title>Methanofollis formosanus sp. nov., isolated from a fish pond.</title>
        <authorList>
            <person name="Wu S.Y."/>
            <person name="Chen S.C."/>
            <person name="Lai M.C."/>
        </authorList>
    </citation>
    <scope>NUCLEOTIDE SEQUENCE</scope>
    <source>
        <strain evidence="5">ML15</strain>
    </source>
</reference>
<dbReference type="NCBIfam" id="TIGR03804">
    <property type="entry name" value="para_beta_helix"/>
    <property type="match status" value="1"/>
</dbReference>
<dbReference type="Pfam" id="PF05048">
    <property type="entry name" value="NosD"/>
    <property type="match status" value="2"/>
</dbReference>
<dbReference type="PANTHER" id="PTHR22990:SF15">
    <property type="entry name" value="F-BOX ONLY PROTEIN 10"/>
    <property type="match status" value="1"/>
</dbReference>
<evidence type="ECO:0000256" key="1">
    <source>
        <dbReference type="ARBA" id="ARBA00004906"/>
    </source>
</evidence>
<dbReference type="SUPFAM" id="SSF51126">
    <property type="entry name" value="Pectin lyase-like"/>
    <property type="match status" value="2"/>
</dbReference>
<keyword evidence="3" id="KW-0833">Ubl conjugation pathway</keyword>
<dbReference type="Proteomes" id="UP000826709">
    <property type="component" value="Chromosome"/>
</dbReference>
<dbReference type="RefSeq" id="WP_343222849.1">
    <property type="nucleotide sequence ID" value="NZ_CP037968.1"/>
</dbReference>
<sequence>MVIFMKKTIGIFCLILLALLIAPATATTWYLHDGDDINDYTRISGSVETKPGDAIFLYNGTYSHFDVQKPHLSIIGEGADLVMIDCRGGKYIGLGTEHYDADTTRTWIEGLLVTNSTFGITFSSTNPVCGSTFTRCVFDGMTESVHIRGNKTTFSHNIVRNSTAKYSAVTVDKVDCVVSDNLFINSTGSGLTLQGKGSSSNNTIVNNTFSSSSTAGLEFYKSGGDNIIYLNEFIDNAADVISTTSPAQIWNSTAPLTYTYNDAIHTNYLGNFWSDYTGDDENNDGVIDAPYILPDSLGTDHAPLKATHDAYASPEPQTRYVDADGGEGVYTTISDAVAASNPGDTVVVKDGVYTENVLVDKLLVIRTENGAGAVTVTAASTDKPVFDVDADGVTVEGFAVRGPTDEHVAGIEIVGFDDCIVRKNDCAGCYNGVHLGGDATGNTVEENSCHENTKRGLSLRDTVAGNLVFNNTCENNAEAEICIKDAAKGNTVWANAFLGPVEIKTANTYHSPEEVTYTYRGGEYTGCVGNHYTGYPGTDADKNGIGDTPMSFGTYKDEYPMMGEWQTGEIIPTVPMLATVAVTPADAELEEHETFQFTAAGYDDTGAGMEDLVFTWTSSNTTVGSVNATGYFEALAGGTTTVTAESDGVQGTASITVLALADLPKIRIVKYAEDGRTVVDETTVTVRWMKKNLDVYGGDNGVELHFQGPVFSDEWNETHPGEPYNFWDPEETVNANPGKINEVVKGTSLRDLCNLVGGAEEGNEIKLTARDGYAGSLPYASVYEPAARQGEAIIAWWTEEKGDVPAYRDGPRLFFMAPDGIFGNWDMHECLPEWCWHYYDKMPAVAGISVAKVDTIEIMPAPRQDWSLTLNGAINEEIGRTYYEHGVECSGSIHRVEWTDGGQTWSGLALWLLCGWVDDGQSHGAGAYRDDLADAGYTVLLVDYGPDGIAGTGDDRTVEFASADVKRNNNIILANEIDGMPLAESDWPLRLVGDDVPAEKRLGSIDAVRLLGLPGSDGDMTLILRKGWNFVSVPRTLAPGNDTVALFENVDCAGHSIFGYDGTDGWEVLKSDAPVKPLDGVWIYSNTTATVALTFDSLKPTTAPTKALVPGWNAVGFSDVSPAPAKDALASVKDAWAILIGLDAEEQAYAPSIINSGSGSHSDERDLNPGEGYWVFMRTGGTLAAISI</sequence>
<comment type="pathway">
    <text evidence="1">Protein modification; protein ubiquitination.</text>
</comment>
<keyword evidence="6" id="KW-1185">Reference proteome</keyword>
<dbReference type="Pfam" id="PF02368">
    <property type="entry name" value="Big_2"/>
    <property type="match status" value="1"/>
</dbReference>
<keyword evidence="2" id="KW-0677">Repeat</keyword>
<dbReference type="Gene3D" id="2.160.20.10">
    <property type="entry name" value="Single-stranded right-handed beta-helix, Pectin lyase-like"/>
    <property type="match status" value="2"/>
</dbReference>
<name>A0A8G1A506_9EURY</name>
<evidence type="ECO:0000256" key="2">
    <source>
        <dbReference type="ARBA" id="ARBA00022737"/>
    </source>
</evidence>
<dbReference type="InterPro" id="IPR022441">
    <property type="entry name" value="Para_beta_helix_rpt-2"/>
</dbReference>